<reference evidence="6 7" key="1">
    <citation type="submission" date="2016-10" db="EMBL/GenBank/DDBJ databases">
        <authorList>
            <person name="de Groot N.N."/>
        </authorList>
    </citation>
    <scope>NUCLEOTIDE SEQUENCE [LARGE SCALE GENOMIC DNA]</scope>
    <source>
        <strain evidence="6 7">DSM 28010</strain>
    </source>
</reference>
<dbReference type="FunFam" id="3.40.190.10:FF:000017">
    <property type="entry name" value="Glycine cleavage system transcriptional activator"/>
    <property type="match status" value="1"/>
</dbReference>
<dbReference type="RefSeq" id="WP_090027020.1">
    <property type="nucleotide sequence ID" value="NZ_FNEB01000001.1"/>
</dbReference>
<dbReference type="InterPro" id="IPR005119">
    <property type="entry name" value="LysR_subst-bd"/>
</dbReference>
<evidence type="ECO:0000313" key="7">
    <source>
        <dbReference type="Proteomes" id="UP000199340"/>
    </source>
</evidence>
<dbReference type="PROSITE" id="PS50931">
    <property type="entry name" value="HTH_LYSR"/>
    <property type="match status" value="1"/>
</dbReference>
<dbReference type="SUPFAM" id="SSF53850">
    <property type="entry name" value="Periplasmic binding protein-like II"/>
    <property type="match status" value="1"/>
</dbReference>
<keyword evidence="3 6" id="KW-0238">DNA-binding</keyword>
<keyword evidence="4" id="KW-0804">Transcription</keyword>
<dbReference type="GO" id="GO:0003700">
    <property type="term" value="F:DNA-binding transcription factor activity"/>
    <property type="evidence" value="ECO:0007669"/>
    <property type="project" value="InterPro"/>
</dbReference>
<evidence type="ECO:0000313" key="6">
    <source>
        <dbReference type="EMBL" id="SDI06091.1"/>
    </source>
</evidence>
<dbReference type="InterPro" id="IPR058163">
    <property type="entry name" value="LysR-type_TF_proteobact-type"/>
</dbReference>
<dbReference type="GO" id="GO:0006351">
    <property type="term" value="P:DNA-templated transcription"/>
    <property type="evidence" value="ECO:0007669"/>
    <property type="project" value="TreeGrafter"/>
</dbReference>
<dbReference type="EMBL" id="FNEB01000001">
    <property type="protein sequence ID" value="SDI06091.1"/>
    <property type="molecule type" value="Genomic_DNA"/>
</dbReference>
<evidence type="ECO:0000256" key="2">
    <source>
        <dbReference type="ARBA" id="ARBA00023015"/>
    </source>
</evidence>
<dbReference type="Proteomes" id="UP000199340">
    <property type="component" value="Unassembled WGS sequence"/>
</dbReference>
<feature type="domain" description="HTH lysR-type" evidence="5">
    <location>
        <begin position="9"/>
        <end position="66"/>
    </location>
</feature>
<evidence type="ECO:0000256" key="4">
    <source>
        <dbReference type="ARBA" id="ARBA00023163"/>
    </source>
</evidence>
<keyword evidence="2" id="KW-0805">Transcription regulation</keyword>
<dbReference type="Pfam" id="PF00126">
    <property type="entry name" value="HTH_1"/>
    <property type="match status" value="1"/>
</dbReference>
<keyword evidence="7" id="KW-1185">Reference proteome</keyword>
<proteinExistence type="inferred from homology"/>
<dbReference type="InterPro" id="IPR036388">
    <property type="entry name" value="WH-like_DNA-bd_sf"/>
</dbReference>
<comment type="similarity">
    <text evidence="1">Belongs to the LysR transcriptional regulatory family.</text>
</comment>
<dbReference type="InterPro" id="IPR000847">
    <property type="entry name" value="LysR_HTH_N"/>
</dbReference>
<dbReference type="PANTHER" id="PTHR30537:SF26">
    <property type="entry name" value="GLYCINE CLEAVAGE SYSTEM TRANSCRIPTIONAL ACTIVATOR"/>
    <property type="match status" value="1"/>
</dbReference>
<dbReference type="PRINTS" id="PR00039">
    <property type="entry name" value="HTHLYSR"/>
</dbReference>
<dbReference type="Gene3D" id="1.10.10.10">
    <property type="entry name" value="Winged helix-like DNA-binding domain superfamily/Winged helix DNA-binding domain"/>
    <property type="match status" value="1"/>
</dbReference>
<gene>
    <name evidence="6" type="ORF">SAMN05421850_101510</name>
</gene>
<dbReference type="PANTHER" id="PTHR30537">
    <property type="entry name" value="HTH-TYPE TRANSCRIPTIONAL REGULATOR"/>
    <property type="match status" value="1"/>
</dbReference>
<dbReference type="SUPFAM" id="SSF46785">
    <property type="entry name" value="Winged helix' DNA-binding domain"/>
    <property type="match status" value="1"/>
</dbReference>
<sequence length="303" mass="32613">MLAPRRYLPSLAALRALEALDRLGSATAAAAELNLTQSAVSRQLQGLEDQLGVQLIRRSGRRMHLTAAASDYVAEVRAALQQITQAGLRLHATPQGAGSVSLAILPTFGMRWLVPRLPEFTRRHPEVTVNLSTCLRGVNFDAEPYDAAIFFGETPPADCHALRLRTESVIAVCAPELLSGSELAAAQDILSLPLLHIQTRPDAWAEWLAHHGIAARGQSGMVYDQFNTITQAALHGLGVALLPDYLAEQDLATGRLIPAWGGAVESAGAYHLVWPKARAASPALIAFRDWMATQAEDGDSLPR</sequence>
<accession>A0A1G8HHX3</accession>
<organism evidence="6 7">
    <name type="scientific">Lutimaribacter saemankumensis</name>
    <dbReference type="NCBI Taxonomy" id="490829"/>
    <lineage>
        <taxon>Bacteria</taxon>
        <taxon>Pseudomonadati</taxon>
        <taxon>Pseudomonadota</taxon>
        <taxon>Alphaproteobacteria</taxon>
        <taxon>Rhodobacterales</taxon>
        <taxon>Roseobacteraceae</taxon>
        <taxon>Lutimaribacter</taxon>
    </lineage>
</organism>
<evidence type="ECO:0000256" key="3">
    <source>
        <dbReference type="ARBA" id="ARBA00023125"/>
    </source>
</evidence>
<dbReference type="OrthoDB" id="5526340at2"/>
<evidence type="ECO:0000259" key="5">
    <source>
        <dbReference type="PROSITE" id="PS50931"/>
    </source>
</evidence>
<dbReference type="Pfam" id="PF03466">
    <property type="entry name" value="LysR_substrate"/>
    <property type="match status" value="1"/>
</dbReference>
<dbReference type="Gene3D" id="3.40.190.10">
    <property type="entry name" value="Periplasmic binding protein-like II"/>
    <property type="match status" value="2"/>
</dbReference>
<dbReference type="GO" id="GO:0043565">
    <property type="term" value="F:sequence-specific DNA binding"/>
    <property type="evidence" value="ECO:0007669"/>
    <property type="project" value="TreeGrafter"/>
</dbReference>
<name>A0A1G8HHX3_9RHOB</name>
<dbReference type="STRING" id="490829.SAMN05421850_101510"/>
<protein>
    <submittedName>
        <fullName evidence="6">DNA-binding transcriptional regulator, LysR family</fullName>
    </submittedName>
</protein>
<evidence type="ECO:0000256" key="1">
    <source>
        <dbReference type="ARBA" id="ARBA00009437"/>
    </source>
</evidence>
<dbReference type="InterPro" id="IPR036390">
    <property type="entry name" value="WH_DNA-bd_sf"/>
</dbReference>
<dbReference type="AlphaFoldDB" id="A0A1G8HHX3"/>